<keyword evidence="9 12" id="KW-0406">Ion transport</keyword>
<evidence type="ECO:0000256" key="1">
    <source>
        <dbReference type="ARBA" id="ARBA00004304"/>
    </source>
</evidence>
<geneLocation type="mitochondrion" evidence="14"/>
<evidence type="ECO:0000256" key="3">
    <source>
        <dbReference type="ARBA" id="ARBA00011291"/>
    </source>
</evidence>
<protein>
    <recommendedName>
        <fullName evidence="12">ATP synthase complex subunit 8</fullName>
    </recommendedName>
</protein>
<evidence type="ECO:0000256" key="6">
    <source>
        <dbReference type="ARBA" id="ARBA00022692"/>
    </source>
</evidence>
<comment type="subunit">
    <text evidence="3">F-type ATPases have 2 components, CF(1) - the catalytic core - and CF(0) - the membrane proton channel.</text>
</comment>
<keyword evidence="8 13" id="KW-1133">Transmembrane helix</keyword>
<dbReference type="InterPro" id="IPR001421">
    <property type="entry name" value="ATP8_metazoa"/>
</dbReference>
<name>A0A6G7SD83_9INSE</name>
<evidence type="ECO:0000256" key="9">
    <source>
        <dbReference type="ARBA" id="ARBA00023065"/>
    </source>
</evidence>
<evidence type="ECO:0000256" key="13">
    <source>
        <dbReference type="SAM" id="Phobius"/>
    </source>
</evidence>
<organism evidence="14">
    <name type="scientific">Caenis sp. JYZ-2020</name>
    <dbReference type="NCBI Taxonomy" id="2717116"/>
    <lineage>
        <taxon>Eukaryota</taxon>
        <taxon>Metazoa</taxon>
        <taxon>Ecdysozoa</taxon>
        <taxon>Arthropoda</taxon>
        <taxon>Hexapoda</taxon>
        <taxon>Insecta</taxon>
        <taxon>Pterygota</taxon>
        <taxon>Palaeoptera</taxon>
        <taxon>Ephemeroptera</taxon>
        <taxon>Pannota</taxon>
        <taxon>Caenidae</taxon>
        <taxon>Caenis</taxon>
    </lineage>
</organism>
<dbReference type="Pfam" id="PF00895">
    <property type="entry name" value="ATP-synt_8"/>
    <property type="match status" value="1"/>
</dbReference>
<feature type="transmembrane region" description="Helical" evidence="13">
    <location>
        <begin position="6"/>
        <end position="29"/>
    </location>
</feature>
<sequence>MPQMAPISWLTLFLIFTFLYILFTIINYFTTVPMPPYSKDTSSDSSTSPFNWKW</sequence>
<keyword evidence="4 12" id="KW-0813">Transport</keyword>
<evidence type="ECO:0000256" key="8">
    <source>
        <dbReference type="ARBA" id="ARBA00022989"/>
    </source>
</evidence>
<evidence type="ECO:0000256" key="7">
    <source>
        <dbReference type="ARBA" id="ARBA00022781"/>
    </source>
</evidence>
<dbReference type="EMBL" id="MN356096">
    <property type="protein sequence ID" value="QIJ99769.1"/>
    <property type="molecule type" value="Genomic_DNA"/>
</dbReference>
<comment type="subcellular location">
    <subcellularLocation>
        <location evidence="1 12">Mitochondrion membrane</location>
        <topology evidence="1 12">Single-pass membrane protein</topology>
    </subcellularLocation>
</comment>
<dbReference type="GO" id="GO:0031966">
    <property type="term" value="C:mitochondrial membrane"/>
    <property type="evidence" value="ECO:0007669"/>
    <property type="project" value="UniProtKB-SubCell"/>
</dbReference>
<gene>
    <name evidence="14" type="primary">ATP8</name>
</gene>
<evidence type="ECO:0000256" key="11">
    <source>
        <dbReference type="ARBA" id="ARBA00023136"/>
    </source>
</evidence>
<dbReference type="AlphaFoldDB" id="A0A6G7SD83"/>
<keyword evidence="10 12" id="KW-0496">Mitochondrion</keyword>
<evidence type="ECO:0000256" key="10">
    <source>
        <dbReference type="ARBA" id="ARBA00023128"/>
    </source>
</evidence>
<keyword evidence="6 12" id="KW-0812">Transmembrane</keyword>
<evidence type="ECO:0000313" key="14">
    <source>
        <dbReference type="EMBL" id="QIJ99769.1"/>
    </source>
</evidence>
<proteinExistence type="inferred from homology"/>
<evidence type="ECO:0000256" key="2">
    <source>
        <dbReference type="ARBA" id="ARBA00008892"/>
    </source>
</evidence>
<evidence type="ECO:0000256" key="12">
    <source>
        <dbReference type="RuleBase" id="RU003661"/>
    </source>
</evidence>
<dbReference type="GO" id="GO:0015078">
    <property type="term" value="F:proton transmembrane transporter activity"/>
    <property type="evidence" value="ECO:0007669"/>
    <property type="project" value="InterPro"/>
</dbReference>
<keyword evidence="5 12" id="KW-0138">CF(0)</keyword>
<dbReference type="GO" id="GO:0045259">
    <property type="term" value="C:proton-transporting ATP synthase complex"/>
    <property type="evidence" value="ECO:0007669"/>
    <property type="project" value="UniProtKB-KW"/>
</dbReference>
<reference evidence="14" key="1">
    <citation type="submission" date="2019-08" db="EMBL/GenBank/DDBJ databases">
        <authorList>
            <person name="Xu X."/>
            <person name="Jia Y."/>
            <person name="Dai X."/>
            <person name="Yu D."/>
            <person name="Zhang J."/>
        </authorList>
    </citation>
    <scope>NUCLEOTIDE SEQUENCE</scope>
</reference>
<accession>A0A6G7SD83</accession>
<dbReference type="GO" id="GO:0015986">
    <property type="term" value="P:proton motive force-driven ATP synthesis"/>
    <property type="evidence" value="ECO:0007669"/>
    <property type="project" value="InterPro"/>
</dbReference>
<reference evidence="14" key="2">
    <citation type="journal article" date="2020" name="Mitochondrial DNA Part B Resour">
        <title>The mitochondrial genome of Caenis sp. (Ephemeroptera: Caenidae) from Fujian and the phylogeny of Caenidae within Ephemeroptera.</title>
        <authorList>
            <person name="Xu X.-D."/>
            <person name="Jia Y.-Y."/>
            <person name="Dai X.-Y."/>
            <person name="Ma J.-L."/>
            <person name="Storey K.B."/>
            <person name="Zhang J.-Y."/>
            <person name="Yu D.-N."/>
        </authorList>
    </citation>
    <scope>NUCLEOTIDE SEQUENCE</scope>
</reference>
<evidence type="ECO:0000256" key="4">
    <source>
        <dbReference type="ARBA" id="ARBA00022448"/>
    </source>
</evidence>
<comment type="similarity">
    <text evidence="2 12">Belongs to the ATPase protein 8 family.</text>
</comment>
<keyword evidence="7 12" id="KW-0375">Hydrogen ion transport</keyword>
<keyword evidence="11 13" id="KW-0472">Membrane</keyword>
<evidence type="ECO:0000256" key="5">
    <source>
        <dbReference type="ARBA" id="ARBA00022547"/>
    </source>
</evidence>